<organism evidence="3 4">
    <name type="scientific">Methanococcus voltae PS</name>
    <dbReference type="NCBI Taxonomy" id="523842"/>
    <lineage>
        <taxon>Archaea</taxon>
        <taxon>Methanobacteriati</taxon>
        <taxon>Methanobacteriota</taxon>
        <taxon>Methanomada group</taxon>
        <taxon>Methanococci</taxon>
        <taxon>Methanococcales</taxon>
        <taxon>Methanococcaceae</taxon>
        <taxon>Methanococcus</taxon>
    </lineage>
</organism>
<accession>A0ABT2EY37</accession>
<evidence type="ECO:0000259" key="2">
    <source>
        <dbReference type="Pfam" id="PF01558"/>
    </source>
</evidence>
<keyword evidence="1 3" id="KW-0560">Oxidoreductase</keyword>
<comment type="caution">
    <text evidence="3">The sequence shown here is derived from an EMBL/GenBank/DDBJ whole genome shotgun (WGS) entry which is preliminary data.</text>
</comment>
<evidence type="ECO:0000256" key="1">
    <source>
        <dbReference type="ARBA" id="ARBA00023002"/>
    </source>
</evidence>
<dbReference type="SUPFAM" id="SSF53323">
    <property type="entry name" value="Pyruvate-ferredoxin oxidoreductase, PFOR, domain III"/>
    <property type="match status" value="1"/>
</dbReference>
<dbReference type="InterPro" id="IPR019752">
    <property type="entry name" value="Pyrv/ketoisovalerate_OxRed_cat"/>
</dbReference>
<keyword evidence="4" id="KW-1185">Reference proteome</keyword>
<feature type="domain" description="Pyruvate/ketoisovalerate oxidoreductase catalytic" evidence="2">
    <location>
        <begin position="9"/>
        <end position="186"/>
    </location>
</feature>
<dbReference type="PANTHER" id="PTHR43854">
    <property type="entry name" value="INDOLEPYRUVATE OXIDOREDUCTASE SUBUNIT IORB"/>
    <property type="match status" value="1"/>
</dbReference>
<dbReference type="NCBIfam" id="NF005325">
    <property type="entry name" value="PRK06853.1-5"/>
    <property type="match status" value="1"/>
</dbReference>
<dbReference type="InterPro" id="IPR002869">
    <property type="entry name" value="Pyrv_flavodox_OxRed_cen"/>
</dbReference>
<protein>
    <submittedName>
        <fullName evidence="3">Indolepyruvate ferredoxin oxidoreductase beta subunit</fullName>
        <ecNumber evidence="3">1.2.7.8</ecNumber>
    </submittedName>
</protein>
<dbReference type="EMBL" id="JANUCQ010000005">
    <property type="protein sequence ID" value="MCS3922862.1"/>
    <property type="molecule type" value="Genomic_DNA"/>
</dbReference>
<sequence length="188" mass="20387">MNILIAAVGGQGAVLASKVLGKLAQNIGKDVKVSEVHGMSQRGGSVVAHVKFGDKIYSPVVERGSADIVLAFELLEGARYVDYLKEDGILISNTQKINPMPVIIGAVDYPEDITQKMAEKNINTKFVNAMDLAKESGNIKTVNTVLIGLLAKNSPISKDEWVKAIKETVPERFLDVNLKAFEMGYNLN</sequence>
<dbReference type="Pfam" id="PF01558">
    <property type="entry name" value="POR"/>
    <property type="match status" value="1"/>
</dbReference>
<dbReference type="Proteomes" id="UP001140258">
    <property type="component" value="Unassembled WGS sequence"/>
</dbReference>
<dbReference type="RefSeq" id="WP_259052570.1">
    <property type="nucleotide sequence ID" value="NZ_JANUCQ010000005.1"/>
</dbReference>
<evidence type="ECO:0000313" key="3">
    <source>
        <dbReference type="EMBL" id="MCS3922862.1"/>
    </source>
</evidence>
<gene>
    <name evidence="3" type="ORF">M2325_001572</name>
</gene>
<evidence type="ECO:0000313" key="4">
    <source>
        <dbReference type="Proteomes" id="UP001140258"/>
    </source>
</evidence>
<reference evidence="3" key="1">
    <citation type="submission" date="2022-08" db="EMBL/GenBank/DDBJ databases">
        <title>Genomic Encyclopedia of Type Strains, Phase V (KMG-V): Genome sequencing to study the core and pangenomes of soil and plant-associated prokaryotes.</title>
        <authorList>
            <person name="Whitman W."/>
        </authorList>
    </citation>
    <scope>NUCLEOTIDE SEQUENCE</scope>
    <source>
        <strain evidence="3">PS</strain>
    </source>
</reference>
<dbReference type="InterPro" id="IPR052198">
    <property type="entry name" value="IorB_Oxidoreductase"/>
</dbReference>
<dbReference type="PANTHER" id="PTHR43854:SF1">
    <property type="entry name" value="INDOLEPYRUVATE OXIDOREDUCTASE SUBUNIT IORB"/>
    <property type="match status" value="1"/>
</dbReference>
<proteinExistence type="predicted"/>
<dbReference type="EC" id="1.2.7.8" evidence="3"/>
<dbReference type="GO" id="GO:0043805">
    <property type="term" value="F:indolepyruvate ferredoxin oxidoreductase activity"/>
    <property type="evidence" value="ECO:0007669"/>
    <property type="project" value="UniProtKB-EC"/>
</dbReference>
<name>A0ABT2EY37_METVO</name>
<dbReference type="Gene3D" id="3.40.920.10">
    <property type="entry name" value="Pyruvate-ferredoxin oxidoreductase, PFOR, domain III"/>
    <property type="match status" value="1"/>
</dbReference>